<feature type="transmembrane region" description="Helical" evidence="1">
    <location>
        <begin position="91"/>
        <end position="115"/>
    </location>
</feature>
<organism evidence="2 3">
    <name type="scientific">Archangium gephyra</name>
    <dbReference type="NCBI Taxonomy" id="48"/>
    <lineage>
        <taxon>Bacteria</taxon>
        <taxon>Pseudomonadati</taxon>
        <taxon>Myxococcota</taxon>
        <taxon>Myxococcia</taxon>
        <taxon>Myxococcales</taxon>
        <taxon>Cystobacterineae</taxon>
        <taxon>Archangiaceae</taxon>
        <taxon>Archangium</taxon>
    </lineage>
</organism>
<name>A0A2W5VFE3_9BACT</name>
<accession>A0A2W5VFE3</accession>
<evidence type="ECO:0000256" key="1">
    <source>
        <dbReference type="SAM" id="Phobius"/>
    </source>
</evidence>
<reference evidence="2 3" key="1">
    <citation type="submission" date="2017-08" db="EMBL/GenBank/DDBJ databases">
        <title>Infants hospitalized years apart are colonized by the same room-sourced microbial strains.</title>
        <authorList>
            <person name="Brooks B."/>
            <person name="Olm M.R."/>
            <person name="Firek B.A."/>
            <person name="Baker R."/>
            <person name="Thomas B.C."/>
            <person name="Morowitz M.J."/>
            <person name="Banfield J.F."/>
        </authorList>
    </citation>
    <scope>NUCLEOTIDE SEQUENCE [LARGE SCALE GENOMIC DNA]</scope>
    <source>
        <strain evidence="2">S2_003_000_R2_14</strain>
    </source>
</reference>
<evidence type="ECO:0000313" key="3">
    <source>
        <dbReference type="Proteomes" id="UP000249061"/>
    </source>
</evidence>
<keyword evidence="1" id="KW-0472">Membrane</keyword>
<feature type="transmembrane region" description="Helical" evidence="1">
    <location>
        <begin position="59"/>
        <end position="85"/>
    </location>
</feature>
<comment type="caution">
    <text evidence="2">The sequence shown here is derived from an EMBL/GenBank/DDBJ whole genome shotgun (WGS) entry which is preliminary data.</text>
</comment>
<sequence>MLALTTLLLTLSGDVNVHSARLLDEPPAFAQVEEAPLPRASIPQLEVDIRALERMRPSFGLVGLCFGVGGGVGLAGGLFLFVSAISFAPEAIIIAGATMAGLGVGLIAIGIWVLVERINERARISETVRELKQQLAEQRRGGYSLELPVRTPMTTLATF</sequence>
<evidence type="ECO:0000313" key="2">
    <source>
        <dbReference type="EMBL" id="PZR08931.1"/>
    </source>
</evidence>
<keyword evidence="1" id="KW-0812">Transmembrane</keyword>
<protein>
    <submittedName>
        <fullName evidence="2">Uncharacterized protein</fullName>
    </submittedName>
</protein>
<dbReference type="AlphaFoldDB" id="A0A2W5VFE3"/>
<gene>
    <name evidence="2" type="ORF">DI536_23895</name>
</gene>
<proteinExistence type="predicted"/>
<keyword evidence="1" id="KW-1133">Transmembrane helix</keyword>
<dbReference type="Proteomes" id="UP000249061">
    <property type="component" value="Unassembled WGS sequence"/>
</dbReference>
<dbReference type="EMBL" id="QFQP01000023">
    <property type="protein sequence ID" value="PZR08931.1"/>
    <property type="molecule type" value="Genomic_DNA"/>
</dbReference>